<evidence type="ECO:0000313" key="1">
    <source>
        <dbReference type="EMBL" id="PWI54175.1"/>
    </source>
</evidence>
<evidence type="ECO:0000313" key="2">
    <source>
        <dbReference type="Proteomes" id="UP000245380"/>
    </source>
</evidence>
<comment type="caution">
    <text evidence="1">The sequence shown here is derived from an EMBL/GenBank/DDBJ whole genome shotgun (WGS) entry which is preliminary data.</text>
</comment>
<dbReference type="AlphaFoldDB" id="A0A2U3CYT9"/>
<gene>
    <name evidence="1" type="ORF">BM613_13865</name>
</gene>
<dbReference type="RefSeq" id="WP_109431790.1">
    <property type="nucleotide sequence ID" value="NZ_MPDK01000056.1"/>
</dbReference>
<name>A0A2U3CYT9_SULT2</name>
<keyword evidence="2" id="KW-1185">Reference proteome</keyword>
<proteinExistence type="predicted"/>
<dbReference type="Proteomes" id="UP000245380">
    <property type="component" value="Unassembled WGS sequence"/>
</dbReference>
<reference evidence="1 2" key="1">
    <citation type="submission" date="2016-11" db="EMBL/GenBank/DDBJ databases">
        <title>Comparative genomics of Acidibacillus ferroxidans species.</title>
        <authorList>
            <person name="Oliveira G."/>
            <person name="Nunes G."/>
            <person name="Oliveira R."/>
            <person name="Araujo F."/>
            <person name="Salim A."/>
            <person name="Scholte L."/>
            <person name="Morais D."/>
            <person name="Nancucheo I."/>
            <person name="Johnson D.B."/>
            <person name="Grail B."/>
            <person name="Bittencourt J."/>
            <person name="Valadares R."/>
        </authorList>
    </citation>
    <scope>NUCLEOTIDE SEQUENCE [LARGE SCALE GENOMIC DNA]</scope>
    <source>
        <strain evidence="1 2">Y002</strain>
    </source>
</reference>
<sequence>MRKPNQNSFVEMARVVLNRQSFYLYHRHEFDLWTEEETCCQYEIHTHKGVIFTSSNYPEVKEYWDKLIAEAYAEFQKQTIHPMGLRAE</sequence>
<dbReference type="EMBL" id="MPDK01000056">
    <property type="protein sequence ID" value="PWI54175.1"/>
    <property type="molecule type" value="Genomic_DNA"/>
</dbReference>
<protein>
    <submittedName>
        <fullName evidence="1">Uncharacterized protein</fullName>
    </submittedName>
</protein>
<accession>A0A2U3CYT9</accession>
<organism evidence="1 2">
    <name type="scientific">Sulfoacidibacillus thermotolerans</name>
    <name type="common">Acidibacillus sulfuroxidans</name>
    <dbReference type="NCBI Taxonomy" id="1765684"/>
    <lineage>
        <taxon>Bacteria</taxon>
        <taxon>Bacillati</taxon>
        <taxon>Bacillota</taxon>
        <taxon>Bacilli</taxon>
        <taxon>Bacillales</taxon>
        <taxon>Alicyclobacillaceae</taxon>
        <taxon>Sulfoacidibacillus</taxon>
    </lineage>
</organism>